<protein>
    <submittedName>
        <fullName evidence="1">Uncharacterized protein</fullName>
    </submittedName>
</protein>
<comment type="caution">
    <text evidence="1">The sequence shown here is derived from an EMBL/GenBank/DDBJ whole genome shotgun (WGS) entry which is preliminary data.</text>
</comment>
<evidence type="ECO:0000313" key="1">
    <source>
        <dbReference type="EMBL" id="KAJ8687491.1"/>
    </source>
</evidence>
<sequence length="504" mass="58158">MEMDELSTASTRLILGADLVDQNFCNKKFDRTFNKDNKKNLSRIWLNFDRCTDRVNSSKRAQSNCEQNTRMANKLDEYSLLQIFESITDCQDKLNVQMVCKRWNAVCEQSWRSFQQLEVCEHCADEDGFIDMFLCKNILQRSYNYITKLNLSCTTHPKNDTLMDFDFHDKDTIYGHPCTSTVSQHYDIKPWMLNCCNIQQLTISSCVIQCDDAFLSELFRNNQKIRSVELIQLKLDGSCFRDLSYKHLESLILATCNITQINLESLDQIFVKIRCFSIRHSDIVRCNIEYALTPSLQQLDLTLPWIDEVNEVFEGDNTHQLALSTLETNSVILMNLTILILENSQLNDNLLSLISLRGYQLLALDISYCKNVTEEALQSLINLSKLKCLKMDGLSVSDDALENLSPNLKIISATSMYHVTEMGYYMAIEQLSSLLVIIIGNDFLRSESVNSLIQMLETEPDRVTPVEIILYRATFPREELVEIPPSIQITFENNLQCIDYSMYL</sequence>
<evidence type="ECO:0000313" key="2">
    <source>
        <dbReference type="Proteomes" id="UP001239111"/>
    </source>
</evidence>
<name>A0ACC2PXI8_9HYME</name>
<proteinExistence type="predicted"/>
<dbReference type="Proteomes" id="UP001239111">
    <property type="component" value="Chromosome 1"/>
</dbReference>
<keyword evidence="2" id="KW-1185">Reference proteome</keyword>
<reference evidence="1" key="1">
    <citation type="submission" date="2023-04" db="EMBL/GenBank/DDBJ databases">
        <title>A chromosome-level genome assembly of the parasitoid wasp Eretmocerus hayati.</title>
        <authorList>
            <person name="Zhong Y."/>
            <person name="Liu S."/>
            <person name="Liu Y."/>
        </authorList>
    </citation>
    <scope>NUCLEOTIDE SEQUENCE</scope>
    <source>
        <strain evidence="1">ZJU_SS_LIU_2023</strain>
    </source>
</reference>
<gene>
    <name evidence="1" type="ORF">QAD02_023285</name>
</gene>
<dbReference type="EMBL" id="CM056741">
    <property type="protein sequence ID" value="KAJ8687491.1"/>
    <property type="molecule type" value="Genomic_DNA"/>
</dbReference>
<organism evidence="1 2">
    <name type="scientific">Eretmocerus hayati</name>
    <dbReference type="NCBI Taxonomy" id="131215"/>
    <lineage>
        <taxon>Eukaryota</taxon>
        <taxon>Metazoa</taxon>
        <taxon>Ecdysozoa</taxon>
        <taxon>Arthropoda</taxon>
        <taxon>Hexapoda</taxon>
        <taxon>Insecta</taxon>
        <taxon>Pterygota</taxon>
        <taxon>Neoptera</taxon>
        <taxon>Endopterygota</taxon>
        <taxon>Hymenoptera</taxon>
        <taxon>Apocrita</taxon>
        <taxon>Proctotrupomorpha</taxon>
        <taxon>Chalcidoidea</taxon>
        <taxon>Aphelinidae</taxon>
        <taxon>Aphelininae</taxon>
        <taxon>Eretmocerus</taxon>
    </lineage>
</organism>
<accession>A0ACC2PXI8</accession>